<evidence type="ECO:0000259" key="1">
    <source>
        <dbReference type="Pfam" id="PF05598"/>
    </source>
</evidence>
<dbReference type="PANTHER" id="PTHR33803">
    <property type="entry name" value="IS1478 TRANSPOSASE"/>
    <property type="match status" value="1"/>
</dbReference>
<dbReference type="InterPro" id="IPR008490">
    <property type="entry name" value="Transposase_InsH_N"/>
</dbReference>
<proteinExistence type="predicted"/>
<name>A0A1Y6HJ81_9XANT</name>
<dbReference type="Pfam" id="PF05598">
    <property type="entry name" value="DUF772"/>
    <property type="match status" value="1"/>
</dbReference>
<dbReference type="KEGG" id="xfr:BER92_10900"/>
<gene>
    <name evidence="2" type="ORF">PD5205_02264</name>
</gene>
<accession>A0A1Y6HJ81</accession>
<dbReference type="Proteomes" id="UP000195953">
    <property type="component" value="Chromosome 1"/>
</dbReference>
<feature type="domain" description="Transposase InsH N-terminal" evidence="1">
    <location>
        <begin position="20"/>
        <end position="121"/>
    </location>
</feature>
<dbReference type="AlphaFoldDB" id="A0A1Y6HJ81"/>
<dbReference type="PANTHER" id="PTHR33803:SF3">
    <property type="entry name" value="BLL1974 PROTEIN"/>
    <property type="match status" value="1"/>
</dbReference>
<reference evidence="2 3" key="1">
    <citation type="submission" date="2017-05" db="EMBL/GenBank/DDBJ databases">
        <authorList>
            <person name="Song R."/>
            <person name="Chenine A.L."/>
            <person name="Ruprecht R.M."/>
        </authorList>
    </citation>
    <scope>NUCLEOTIDE SEQUENCE [LARGE SCALE GENOMIC DNA]</scope>
    <source>
        <strain evidence="2">PD5205</strain>
    </source>
</reference>
<evidence type="ECO:0000313" key="2">
    <source>
        <dbReference type="EMBL" id="SMR03564.1"/>
    </source>
</evidence>
<sequence>MRTRRPATGHVPADALFRSRLENQIDLRHPLAQLSQRMPWAALEQALSRHFPATAAAGGRPALPVRLIAGLLYLKHAYDLSDEAACERWLENPYWQFFTGEVVFQTRLPCDPSSLTRWRQRLGEAGMEELLAHTINAVHVMKAVDAREVSRVIVDTTVQEKAIAYPTHSRLLEVARKKLVLLAKRYGSALRQSDARQGPALSRFARLGCLDNVPDETTILNFRSLLETHGLAVRMLEAVNAHLVRKGQSLRSGMIVDATLIAAPTNLWIVRR</sequence>
<protein>
    <submittedName>
        <fullName evidence="2">IS1478 transposase</fullName>
    </submittedName>
</protein>
<evidence type="ECO:0000313" key="3">
    <source>
        <dbReference type="Proteomes" id="UP000195953"/>
    </source>
</evidence>
<organism evidence="2 3">
    <name type="scientific">Xanthomonas fragariae</name>
    <dbReference type="NCBI Taxonomy" id="48664"/>
    <lineage>
        <taxon>Bacteria</taxon>
        <taxon>Pseudomonadati</taxon>
        <taxon>Pseudomonadota</taxon>
        <taxon>Gammaproteobacteria</taxon>
        <taxon>Lysobacterales</taxon>
        <taxon>Lysobacteraceae</taxon>
        <taxon>Xanthomonas</taxon>
    </lineage>
</organism>
<dbReference type="EMBL" id="LT853885">
    <property type="protein sequence ID" value="SMR03564.1"/>
    <property type="molecule type" value="Genomic_DNA"/>
</dbReference>
<dbReference type="eggNOG" id="COG3039">
    <property type="taxonomic scope" value="Bacteria"/>
</dbReference>